<name>A0ABQ3AEM5_9ACTN</name>
<dbReference type="SUPFAM" id="SSF52540">
    <property type="entry name" value="P-loop containing nucleoside triphosphate hydrolases"/>
    <property type="match status" value="1"/>
</dbReference>
<dbReference type="InterPro" id="IPR027417">
    <property type="entry name" value="P-loop_NTPase"/>
</dbReference>
<reference evidence="3" key="1">
    <citation type="journal article" date="2019" name="Int. J. Syst. Evol. Microbiol.">
        <title>The Global Catalogue of Microorganisms (GCM) 10K type strain sequencing project: providing services to taxonomists for standard genome sequencing and annotation.</title>
        <authorList>
            <consortium name="The Broad Institute Genomics Platform"/>
            <consortium name="The Broad Institute Genome Sequencing Center for Infectious Disease"/>
            <person name="Wu L."/>
            <person name="Ma J."/>
        </authorList>
    </citation>
    <scope>NUCLEOTIDE SEQUENCE [LARGE SCALE GENOMIC DNA]</scope>
    <source>
        <strain evidence="3">JCM 4594</strain>
    </source>
</reference>
<dbReference type="EMBL" id="BMUU01000007">
    <property type="protein sequence ID" value="GGY45391.1"/>
    <property type="molecule type" value="Genomic_DNA"/>
</dbReference>
<evidence type="ECO:0000313" key="3">
    <source>
        <dbReference type="Proteomes" id="UP000600946"/>
    </source>
</evidence>
<dbReference type="Gene3D" id="3.40.50.300">
    <property type="entry name" value="P-loop containing nucleotide triphosphate hydrolases"/>
    <property type="match status" value="1"/>
</dbReference>
<evidence type="ECO:0008006" key="4">
    <source>
        <dbReference type="Google" id="ProtNLM"/>
    </source>
</evidence>
<sequence>MRLTWVLKRTGVCSCGGITQGPGAGYASGPAPVRGPASASASAFASGRPSSRPVRRATAHDGDVRFEAITWERLADALAERAMDLKPADDGSWLRIGVDGAPAAHPEELSRRIAEELRTRGRPVLALSTEGFLRPASLRFEFGRQDPDTYFDGWFDTGALWREVFGPLDPGGTGRVLPDLWDPVTDRATRSPYETLPEGGVLLVHGPLLLGRWFPFDLTVHLRLSPPALRRRTEESARWTLTAFERYESEVRPSEAADVVVRVDDPRHPAWREA</sequence>
<proteinExistence type="predicted"/>
<dbReference type="Proteomes" id="UP000600946">
    <property type="component" value="Unassembled WGS sequence"/>
</dbReference>
<evidence type="ECO:0000313" key="2">
    <source>
        <dbReference type="EMBL" id="GGY45391.1"/>
    </source>
</evidence>
<evidence type="ECO:0000256" key="1">
    <source>
        <dbReference type="SAM" id="MobiDB-lite"/>
    </source>
</evidence>
<feature type="compositionally biased region" description="Low complexity" evidence="1">
    <location>
        <begin position="28"/>
        <end position="52"/>
    </location>
</feature>
<feature type="region of interest" description="Disordered" evidence="1">
    <location>
        <begin position="28"/>
        <end position="59"/>
    </location>
</feature>
<protein>
    <recommendedName>
        <fullName evidence="4">Uridine kinase</fullName>
    </recommendedName>
</protein>
<comment type="caution">
    <text evidence="2">The sequence shown here is derived from an EMBL/GenBank/DDBJ whole genome shotgun (WGS) entry which is preliminary data.</text>
</comment>
<gene>
    <name evidence="2" type="ORF">GCM10010326_44320</name>
</gene>
<keyword evidence="3" id="KW-1185">Reference proteome</keyword>
<accession>A0ABQ3AEM5</accession>
<organism evidence="2 3">
    <name type="scientific">Streptomyces xanthochromogenes</name>
    <dbReference type="NCBI Taxonomy" id="67384"/>
    <lineage>
        <taxon>Bacteria</taxon>
        <taxon>Bacillati</taxon>
        <taxon>Actinomycetota</taxon>
        <taxon>Actinomycetes</taxon>
        <taxon>Kitasatosporales</taxon>
        <taxon>Streptomycetaceae</taxon>
        <taxon>Streptomyces</taxon>
    </lineage>
</organism>